<accession>A0A8K1ZXC1</accession>
<dbReference type="AlphaFoldDB" id="A0A8K1ZXC1"/>
<organism evidence="1 2">
    <name type="scientific">Petrachloros mirabilis ULC683</name>
    <dbReference type="NCBI Taxonomy" id="2781853"/>
    <lineage>
        <taxon>Bacteria</taxon>
        <taxon>Bacillati</taxon>
        <taxon>Cyanobacteriota</taxon>
        <taxon>Cyanophyceae</taxon>
        <taxon>Synechococcales</taxon>
        <taxon>Petrachlorosaceae</taxon>
        <taxon>Petrachloros</taxon>
        <taxon>Petrachloros mirabilis</taxon>
    </lineage>
</organism>
<proteinExistence type="predicted"/>
<dbReference type="RefSeq" id="WP_161825480.1">
    <property type="nucleotide sequence ID" value="NZ_WVIC01000019.1"/>
</dbReference>
<evidence type="ECO:0000313" key="1">
    <source>
        <dbReference type="EMBL" id="NCJ07005.1"/>
    </source>
</evidence>
<comment type="caution">
    <text evidence="1">The sequence shown here is derived from an EMBL/GenBank/DDBJ whole genome shotgun (WGS) entry which is preliminary data.</text>
</comment>
<gene>
    <name evidence="1" type="ORF">GS597_10890</name>
</gene>
<name>A0A8K1ZXC1_9CYAN</name>
<evidence type="ECO:0000313" key="2">
    <source>
        <dbReference type="Proteomes" id="UP000607397"/>
    </source>
</evidence>
<reference evidence="1" key="1">
    <citation type="submission" date="2019-12" db="EMBL/GenBank/DDBJ databases">
        <title>High-Quality draft genome sequences of three cyanobacteria isolated from the limestone walls of the Old Cathedral of Coimbra.</title>
        <authorList>
            <person name="Tiago I."/>
            <person name="Soares F."/>
            <person name="Portugal A."/>
        </authorList>
    </citation>
    <scope>NUCLEOTIDE SEQUENCE [LARGE SCALE GENOMIC DNA]</scope>
    <source>
        <strain evidence="1">C</strain>
    </source>
</reference>
<dbReference type="EMBL" id="WVIC01000019">
    <property type="protein sequence ID" value="NCJ07005.1"/>
    <property type="molecule type" value="Genomic_DNA"/>
</dbReference>
<dbReference type="Proteomes" id="UP000607397">
    <property type="component" value="Unassembled WGS sequence"/>
</dbReference>
<protein>
    <submittedName>
        <fullName evidence="1">Uncharacterized protein</fullName>
    </submittedName>
</protein>
<sequence length="126" mass="14309">MFGTYQHSQLRLETNASAQQLAAALTQTDQLRQWLWPQRLSQGLPQHLTPGLQFTSWTGPVAVQHQVEQLVPNGIRLTLSQGIDGFHEWSWGHGWVQSRLEGITLLPLNLGQTFTLLRLQAFLRQS</sequence>
<keyword evidence="2" id="KW-1185">Reference proteome</keyword>